<name>A0A9X2FE65_9BACT</name>
<evidence type="ECO:0000256" key="2">
    <source>
        <dbReference type="ARBA" id="ARBA00022475"/>
    </source>
</evidence>
<feature type="region of interest" description="Disordered" evidence="6">
    <location>
        <begin position="754"/>
        <end position="777"/>
    </location>
</feature>
<evidence type="ECO:0000256" key="4">
    <source>
        <dbReference type="ARBA" id="ARBA00022989"/>
    </source>
</evidence>
<feature type="transmembrane region" description="Helical" evidence="7">
    <location>
        <begin position="650"/>
        <end position="674"/>
    </location>
</feature>
<dbReference type="RefSeq" id="WP_252850628.1">
    <property type="nucleotide sequence ID" value="NZ_JAMXLR010000004.1"/>
</dbReference>
<sequence>MKKSITQTVIDAHADFFERHRSLVLFLVAILTLASIYGVTQLQFDDDIVGLLVSREERDTSTGEDVGARTDRGILVMLAAEDMFTPESLRVIEQTSQELKQLDGVVGVVSLYDLRTPKRVGRRRTFARVVPPPDAEIERIEKARQLVMEHPMAREQLISADGKETLIALEVDPRLTTTALLAPMVQDIKQVIASTSKGTSVSAMVTGVPAIRIEMARATARDEIIFNIVGPLLAILISYVIFRRVASVAIVLAGAVLGVVWTIGILGLLGISINPVNAVIAPLALAIGLTDSVHMLMHIRDERGKGAEPLHAAVSTIRLVGFPSALTSLTSAIGFASLGIAELNVLAEFGLCSALAVVLAFLSVMTVVPLLGSSVLGNFIQLPREEKQTPDKTKWHTHLVTFCVDHCVVTMIASVLVTAWALYLASQLETDPRVGNGLPTSGPTRAAFQLIDENFGGALPVVATVRWDSDAGVTAEQVYDAVAAAHEVLAGEEILGPPLSIVNMYQSMAEKDQNTKSLFQYLAKIPREQLNNIFDRDRRRALVLARCEDAGGEPVFDMLENVQRQFADLEVSHPGFHFGVPDSAVKGIANSTFIMDDLAMSLFMAVPVTLGVLMLALQSFKAGAIAFLPNVFPMAALAATLVLTGQSVTLTGAAVFVMCFGIAVDDTIHAIAGFSRRYRSGESVRDAIVNAYRDLGDAVISTTVILLGGIGVVMLGQSYTTRSFGMVFCIGLLWAIVGDLVILPAVLACWPHRRKKSPDALNPPEATTTEGGETGSS</sequence>
<evidence type="ECO:0000313" key="10">
    <source>
        <dbReference type="Proteomes" id="UP001155241"/>
    </source>
</evidence>
<dbReference type="AlphaFoldDB" id="A0A9X2FE65"/>
<feature type="transmembrane region" description="Helical" evidence="7">
    <location>
        <begin position="624"/>
        <end position="644"/>
    </location>
</feature>
<dbReference type="InterPro" id="IPR050545">
    <property type="entry name" value="Mycobact_MmpL"/>
</dbReference>
<dbReference type="Pfam" id="PF03176">
    <property type="entry name" value="MMPL"/>
    <property type="match status" value="2"/>
</dbReference>
<reference evidence="9" key="1">
    <citation type="submission" date="2022-06" db="EMBL/GenBank/DDBJ databases">
        <title>Aeoliella straminimaris, a novel planctomycete from sediments.</title>
        <authorList>
            <person name="Vitorino I.R."/>
            <person name="Lage O.M."/>
        </authorList>
    </citation>
    <scope>NUCLEOTIDE SEQUENCE</scope>
    <source>
        <strain evidence="9">ICT_H6.2</strain>
    </source>
</reference>
<proteinExistence type="predicted"/>
<evidence type="ECO:0000256" key="6">
    <source>
        <dbReference type="SAM" id="MobiDB-lite"/>
    </source>
</evidence>
<comment type="subcellular location">
    <subcellularLocation>
        <location evidence="1">Cell membrane</location>
        <topology evidence="1">Multi-pass membrane protein</topology>
    </subcellularLocation>
</comment>
<evidence type="ECO:0000256" key="5">
    <source>
        <dbReference type="ARBA" id="ARBA00023136"/>
    </source>
</evidence>
<dbReference type="InterPro" id="IPR000731">
    <property type="entry name" value="SSD"/>
</dbReference>
<keyword evidence="3 7" id="KW-0812">Transmembrane</keyword>
<feature type="transmembrane region" description="Helical" evidence="7">
    <location>
        <begin position="224"/>
        <end position="242"/>
    </location>
</feature>
<feature type="transmembrane region" description="Helical" evidence="7">
    <location>
        <begin position="249"/>
        <end position="273"/>
    </location>
</feature>
<feature type="transmembrane region" description="Helical" evidence="7">
    <location>
        <begin position="353"/>
        <end position="379"/>
    </location>
</feature>
<keyword evidence="5 7" id="KW-0472">Membrane</keyword>
<feature type="transmembrane region" description="Helical" evidence="7">
    <location>
        <begin position="598"/>
        <end position="617"/>
    </location>
</feature>
<dbReference type="Proteomes" id="UP001155241">
    <property type="component" value="Unassembled WGS sequence"/>
</dbReference>
<feature type="domain" description="SSD" evidence="8">
    <location>
        <begin position="256"/>
        <end position="374"/>
    </location>
</feature>
<feature type="transmembrane region" description="Helical" evidence="7">
    <location>
        <begin position="695"/>
        <end position="719"/>
    </location>
</feature>
<evidence type="ECO:0000259" key="8">
    <source>
        <dbReference type="PROSITE" id="PS50156"/>
    </source>
</evidence>
<dbReference type="SUPFAM" id="SSF82866">
    <property type="entry name" value="Multidrug efflux transporter AcrB transmembrane domain"/>
    <property type="match status" value="2"/>
</dbReference>
<dbReference type="PANTHER" id="PTHR33406:SF12">
    <property type="entry name" value="BLR2997 PROTEIN"/>
    <property type="match status" value="1"/>
</dbReference>
<dbReference type="PANTHER" id="PTHR33406">
    <property type="entry name" value="MEMBRANE PROTEIN MJ1562-RELATED"/>
    <property type="match status" value="1"/>
</dbReference>
<dbReference type="PROSITE" id="PS50156">
    <property type="entry name" value="SSD"/>
    <property type="match status" value="1"/>
</dbReference>
<feature type="transmembrane region" description="Helical" evidence="7">
    <location>
        <begin position="725"/>
        <end position="750"/>
    </location>
</feature>
<dbReference type="InterPro" id="IPR004869">
    <property type="entry name" value="MMPL_dom"/>
</dbReference>
<comment type="caution">
    <text evidence="9">The sequence shown here is derived from an EMBL/GenBank/DDBJ whole genome shotgun (WGS) entry which is preliminary data.</text>
</comment>
<feature type="transmembrane region" description="Helical" evidence="7">
    <location>
        <begin position="399"/>
        <end position="423"/>
    </location>
</feature>
<dbReference type="GO" id="GO:0005886">
    <property type="term" value="C:plasma membrane"/>
    <property type="evidence" value="ECO:0007669"/>
    <property type="project" value="UniProtKB-SubCell"/>
</dbReference>
<gene>
    <name evidence="9" type="ORF">NG895_01265</name>
</gene>
<feature type="transmembrane region" description="Helical" evidence="7">
    <location>
        <begin position="21"/>
        <end position="39"/>
    </location>
</feature>
<evidence type="ECO:0000256" key="3">
    <source>
        <dbReference type="ARBA" id="ARBA00022692"/>
    </source>
</evidence>
<keyword evidence="4 7" id="KW-1133">Transmembrane helix</keyword>
<dbReference type="Gene3D" id="1.20.1640.10">
    <property type="entry name" value="Multidrug efflux transporter AcrB transmembrane domain"/>
    <property type="match status" value="2"/>
</dbReference>
<evidence type="ECO:0000256" key="1">
    <source>
        <dbReference type="ARBA" id="ARBA00004651"/>
    </source>
</evidence>
<protein>
    <submittedName>
        <fullName evidence="9">MMPL family transporter</fullName>
    </submittedName>
</protein>
<keyword evidence="2" id="KW-1003">Cell membrane</keyword>
<evidence type="ECO:0000313" key="9">
    <source>
        <dbReference type="EMBL" id="MCO6042526.1"/>
    </source>
</evidence>
<keyword evidence="10" id="KW-1185">Reference proteome</keyword>
<feature type="transmembrane region" description="Helical" evidence="7">
    <location>
        <begin position="319"/>
        <end position="341"/>
    </location>
</feature>
<dbReference type="EMBL" id="JAMXLR010000004">
    <property type="protein sequence ID" value="MCO6042526.1"/>
    <property type="molecule type" value="Genomic_DNA"/>
</dbReference>
<organism evidence="9 10">
    <name type="scientific">Aeoliella straminimaris</name>
    <dbReference type="NCBI Taxonomy" id="2954799"/>
    <lineage>
        <taxon>Bacteria</taxon>
        <taxon>Pseudomonadati</taxon>
        <taxon>Planctomycetota</taxon>
        <taxon>Planctomycetia</taxon>
        <taxon>Pirellulales</taxon>
        <taxon>Lacipirellulaceae</taxon>
        <taxon>Aeoliella</taxon>
    </lineage>
</organism>
<evidence type="ECO:0000256" key="7">
    <source>
        <dbReference type="SAM" id="Phobius"/>
    </source>
</evidence>
<feature type="transmembrane region" description="Helical" evidence="7">
    <location>
        <begin position="279"/>
        <end position="299"/>
    </location>
</feature>
<accession>A0A9X2FE65</accession>